<keyword evidence="1" id="KW-1133">Transmembrane helix</keyword>
<reference evidence="2 3" key="1">
    <citation type="submission" date="2012-06" db="EMBL/GenBank/DDBJ databases">
        <title>Complete sequence of chromosome of Mycobacterium chubuense NBB4.</title>
        <authorList>
            <consortium name="US DOE Joint Genome Institute"/>
            <person name="Lucas S."/>
            <person name="Han J."/>
            <person name="Lapidus A."/>
            <person name="Cheng J.-F."/>
            <person name="Goodwin L."/>
            <person name="Pitluck S."/>
            <person name="Peters L."/>
            <person name="Mikhailova N."/>
            <person name="Teshima H."/>
            <person name="Detter J.C."/>
            <person name="Han C."/>
            <person name="Tapia R."/>
            <person name="Land M."/>
            <person name="Hauser L."/>
            <person name="Kyrpides N."/>
            <person name="Ivanova N."/>
            <person name="Pagani I."/>
            <person name="Mattes T."/>
            <person name="Holmes A."/>
            <person name="Rutledge P."/>
            <person name="Paulsen I."/>
            <person name="Coleman N."/>
            <person name="Woyke T."/>
        </authorList>
    </citation>
    <scope>NUCLEOTIDE SEQUENCE [LARGE SCALE GENOMIC DNA]</scope>
    <source>
        <strain evidence="2 3">NBB4</strain>
    </source>
</reference>
<dbReference type="HOGENOM" id="CLU_161981_0_0_11"/>
<dbReference type="AlphaFoldDB" id="I4BEB0"/>
<organism evidence="2 3">
    <name type="scientific">Mycolicibacterium chubuense (strain NBB4)</name>
    <name type="common">Mycobacterium chubuense</name>
    <dbReference type="NCBI Taxonomy" id="710421"/>
    <lineage>
        <taxon>Bacteria</taxon>
        <taxon>Bacillati</taxon>
        <taxon>Actinomycetota</taxon>
        <taxon>Actinomycetes</taxon>
        <taxon>Mycobacteriales</taxon>
        <taxon>Mycobacteriaceae</taxon>
        <taxon>Mycolicibacterium</taxon>
    </lineage>
</organism>
<keyword evidence="3" id="KW-1185">Reference proteome</keyword>
<name>I4BEB0_MYCCN</name>
<dbReference type="eggNOG" id="ENOG5032EBA">
    <property type="taxonomic scope" value="Bacteria"/>
</dbReference>
<protein>
    <submittedName>
        <fullName evidence="2">Uncharacterized protein</fullName>
    </submittedName>
</protein>
<feature type="transmembrane region" description="Helical" evidence="1">
    <location>
        <begin position="38"/>
        <end position="57"/>
    </location>
</feature>
<keyword evidence="1" id="KW-0812">Transmembrane</keyword>
<evidence type="ECO:0000256" key="1">
    <source>
        <dbReference type="SAM" id="Phobius"/>
    </source>
</evidence>
<dbReference type="OrthoDB" id="4735475at2"/>
<dbReference type="EMBL" id="CP003053">
    <property type="protein sequence ID" value="AFM15617.1"/>
    <property type="molecule type" value="Genomic_DNA"/>
</dbReference>
<dbReference type="Proteomes" id="UP000006057">
    <property type="component" value="Chromosome"/>
</dbReference>
<dbReference type="KEGG" id="mcb:Mycch_0801"/>
<keyword evidence="1" id="KW-0472">Membrane</keyword>
<evidence type="ECO:0000313" key="2">
    <source>
        <dbReference type="EMBL" id="AFM15617.1"/>
    </source>
</evidence>
<gene>
    <name evidence="2" type="ordered locus">Mycch_0801</name>
</gene>
<sequence length="119" mass="12834" precursor="true">MKTVLSRISMTYVAYVFLLLGFAALGIFVYALAVGSSLAAIIGASLVVFFAASAIGFRAGARHVARTDESGNPIDGANIWVEPVRRAQIDRYLRSYRATPIDVDERAREEAPAELPMAA</sequence>
<dbReference type="PATRIC" id="fig|710421.3.peg.805"/>
<dbReference type="RefSeq" id="WP_014814108.1">
    <property type="nucleotide sequence ID" value="NC_018027.1"/>
</dbReference>
<accession>I4BEB0</accession>
<evidence type="ECO:0000313" key="3">
    <source>
        <dbReference type="Proteomes" id="UP000006057"/>
    </source>
</evidence>
<feature type="transmembrane region" description="Helical" evidence="1">
    <location>
        <begin position="12"/>
        <end position="32"/>
    </location>
</feature>
<proteinExistence type="predicted"/>